<dbReference type="Gene3D" id="1.20.120.350">
    <property type="entry name" value="Voltage-gated potassium channels. Chain C"/>
    <property type="match status" value="1"/>
</dbReference>
<name>A0A813U219_9BILA</name>
<dbReference type="OrthoDB" id="8879391at2759"/>
<reference evidence="7" key="1">
    <citation type="submission" date="2021-02" db="EMBL/GenBank/DDBJ databases">
        <authorList>
            <person name="Nowell W R."/>
        </authorList>
    </citation>
    <scope>NUCLEOTIDE SEQUENCE</scope>
</reference>
<sequence>MNRRRSATSYSHVRNREDSVFTTFFESEYEKSRGIIRRSDFYHLLERQEGHLSFAYHFIVFLISLTSLVLGSLSTINELVSKINEPLYWTELVFYLFFFCEFVIRVWSAGCVTQYRSFTGRLMFLKRPMVVLDILTLIGFGIAIFSGSKYAVFPPITLKLLPLLQMIRFFRVDRQLFSWKILKEIIMQHQQELTASIYLEASTVFIQLE</sequence>
<accession>A0A813U219</accession>
<evidence type="ECO:0000259" key="6">
    <source>
        <dbReference type="Pfam" id="PF00520"/>
    </source>
</evidence>
<feature type="domain" description="Ion transport" evidence="6">
    <location>
        <begin position="56"/>
        <end position="199"/>
    </location>
</feature>
<evidence type="ECO:0000256" key="1">
    <source>
        <dbReference type="ARBA" id="ARBA00004141"/>
    </source>
</evidence>
<evidence type="ECO:0000313" key="8">
    <source>
        <dbReference type="EMBL" id="CAF3608074.1"/>
    </source>
</evidence>
<keyword evidence="2 5" id="KW-0812">Transmembrane</keyword>
<proteinExistence type="predicted"/>
<dbReference type="AlphaFoldDB" id="A0A813U219"/>
<dbReference type="PANTHER" id="PTHR47735">
    <property type="entry name" value="POTASSIUM VOLTAGE-GATED CHANNEL SUBFAMILY KQT MEMBER 4"/>
    <property type="match status" value="1"/>
</dbReference>
<protein>
    <recommendedName>
        <fullName evidence="6">Ion transport domain-containing protein</fullName>
    </recommendedName>
</protein>
<dbReference type="EMBL" id="CAJNOQ010000622">
    <property type="protein sequence ID" value="CAF0821619.1"/>
    <property type="molecule type" value="Genomic_DNA"/>
</dbReference>
<keyword evidence="9" id="KW-1185">Reference proteome</keyword>
<dbReference type="PRINTS" id="PR01459">
    <property type="entry name" value="KCNQCHANNEL"/>
</dbReference>
<evidence type="ECO:0000256" key="4">
    <source>
        <dbReference type="ARBA" id="ARBA00023136"/>
    </source>
</evidence>
<dbReference type="GO" id="GO:0005249">
    <property type="term" value="F:voltage-gated potassium channel activity"/>
    <property type="evidence" value="ECO:0007669"/>
    <property type="project" value="InterPro"/>
</dbReference>
<dbReference type="InterPro" id="IPR027359">
    <property type="entry name" value="Volt_channel_dom_sf"/>
</dbReference>
<organism evidence="7 9">
    <name type="scientific">Didymodactylos carnosus</name>
    <dbReference type="NCBI Taxonomy" id="1234261"/>
    <lineage>
        <taxon>Eukaryota</taxon>
        <taxon>Metazoa</taxon>
        <taxon>Spiralia</taxon>
        <taxon>Gnathifera</taxon>
        <taxon>Rotifera</taxon>
        <taxon>Eurotatoria</taxon>
        <taxon>Bdelloidea</taxon>
        <taxon>Philodinida</taxon>
        <taxon>Philodinidae</taxon>
        <taxon>Didymodactylos</taxon>
    </lineage>
</organism>
<feature type="transmembrane region" description="Helical" evidence="5">
    <location>
        <begin position="129"/>
        <end position="146"/>
    </location>
</feature>
<feature type="transmembrane region" description="Helical" evidence="5">
    <location>
        <begin position="88"/>
        <end position="108"/>
    </location>
</feature>
<evidence type="ECO:0000313" key="9">
    <source>
        <dbReference type="Proteomes" id="UP000663829"/>
    </source>
</evidence>
<comment type="caution">
    <text evidence="7">The sequence shown here is derived from an EMBL/GenBank/DDBJ whole genome shotgun (WGS) entry which is preliminary data.</text>
</comment>
<dbReference type="Proteomes" id="UP000663829">
    <property type="component" value="Unassembled WGS sequence"/>
</dbReference>
<feature type="transmembrane region" description="Helical" evidence="5">
    <location>
        <begin position="54"/>
        <end position="76"/>
    </location>
</feature>
<evidence type="ECO:0000256" key="5">
    <source>
        <dbReference type="SAM" id="Phobius"/>
    </source>
</evidence>
<dbReference type="InterPro" id="IPR003937">
    <property type="entry name" value="K_chnl_volt-dep_KCNQ"/>
</dbReference>
<dbReference type="InterPro" id="IPR005821">
    <property type="entry name" value="Ion_trans_dom"/>
</dbReference>
<dbReference type="EMBL" id="CAJOBC010000622">
    <property type="protein sequence ID" value="CAF3608074.1"/>
    <property type="molecule type" value="Genomic_DNA"/>
</dbReference>
<keyword evidence="3 5" id="KW-1133">Transmembrane helix</keyword>
<dbReference type="Pfam" id="PF00520">
    <property type="entry name" value="Ion_trans"/>
    <property type="match status" value="1"/>
</dbReference>
<evidence type="ECO:0000256" key="3">
    <source>
        <dbReference type="ARBA" id="ARBA00022989"/>
    </source>
</evidence>
<dbReference type="GO" id="GO:0008076">
    <property type="term" value="C:voltage-gated potassium channel complex"/>
    <property type="evidence" value="ECO:0007669"/>
    <property type="project" value="TreeGrafter"/>
</dbReference>
<dbReference type="Proteomes" id="UP000681722">
    <property type="component" value="Unassembled WGS sequence"/>
</dbReference>
<evidence type="ECO:0000313" key="7">
    <source>
        <dbReference type="EMBL" id="CAF0821619.1"/>
    </source>
</evidence>
<comment type="subcellular location">
    <subcellularLocation>
        <location evidence="1">Membrane</location>
        <topology evidence="1">Multi-pass membrane protein</topology>
    </subcellularLocation>
</comment>
<gene>
    <name evidence="7" type="ORF">GPM918_LOCUS4575</name>
    <name evidence="8" type="ORF">SRO942_LOCUS4576</name>
</gene>
<dbReference type="SUPFAM" id="SSF81324">
    <property type="entry name" value="Voltage-gated potassium channels"/>
    <property type="match status" value="1"/>
</dbReference>
<keyword evidence="4 5" id="KW-0472">Membrane</keyword>
<evidence type="ECO:0000256" key="2">
    <source>
        <dbReference type="ARBA" id="ARBA00022692"/>
    </source>
</evidence>